<evidence type="ECO:0000259" key="13">
    <source>
        <dbReference type="PROSITE" id="PS51117"/>
    </source>
</evidence>
<keyword evidence="15" id="KW-1185">Reference proteome</keyword>
<dbReference type="PANTHER" id="PTHR10574">
    <property type="entry name" value="NETRIN/LAMININ-RELATED"/>
    <property type="match status" value="1"/>
</dbReference>
<dbReference type="CDD" id="cd00055">
    <property type="entry name" value="EGF_Lam"/>
    <property type="match status" value="8"/>
</dbReference>
<feature type="domain" description="Laminin EGF-like" evidence="12">
    <location>
        <begin position="831"/>
        <end position="881"/>
    </location>
</feature>
<evidence type="ECO:0000256" key="5">
    <source>
        <dbReference type="ARBA" id="ARBA00022737"/>
    </source>
</evidence>
<evidence type="ECO:0000256" key="8">
    <source>
        <dbReference type="ARBA" id="ARBA00023180"/>
    </source>
</evidence>
<name>A0A7N8YFB1_9TELE</name>
<feature type="disulfide bond" evidence="10">
    <location>
        <begin position="950"/>
        <end position="959"/>
    </location>
</feature>
<dbReference type="FunFam" id="2.10.25.10:FF:000166">
    <property type="entry name" value="laminin subunit gamma-1"/>
    <property type="match status" value="1"/>
</dbReference>
<reference evidence="14" key="1">
    <citation type="submission" date="2025-08" db="UniProtKB">
        <authorList>
            <consortium name="Ensembl"/>
        </authorList>
    </citation>
    <scope>IDENTIFICATION</scope>
</reference>
<feature type="domain" description="Laminin N-terminal" evidence="13">
    <location>
        <begin position="36"/>
        <end position="272"/>
    </location>
</feature>
<evidence type="ECO:0000256" key="7">
    <source>
        <dbReference type="ARBA" id="ARBA00023157"/>
    </source>
</evidence>
<keyword evidence="3" id="KW-0964">Secreted</keyword>
<feature type="disulfide bond" evidence="10">
    <location>
        <begin position="385"/>
        <end position="397"/>
    </location>
</feature>
<dbReference type="SUPFAM" id="SSF57196">
    <property type="entry name" value="EGF/Laminin"/>
    <property type="match status" value="10"/>
</dbReference>
<feature type="disulfide bond" evidence="10">
    <location>
        <begin position="799"/>
        <end position="808"/>
    </location>
</feature>
<keyword evidence="9 10" id="KW-0424">Laminin EGF-like domain</keyword>
<dbReference type="FunFam" id="2.10.25.10:FF:000094">
    <property type="entry name" value="Laminin subunit alpha-2"/>
    <property type="match status" value="1"/>
</dbReference>
<dbReference type="Pfam" id="PF00053">
    <property type="entry name" value="EGF_laminin"/>
    <property type="match status" value="9"/>
</dbReference>
<dbReference type="FunFam" id="2.10.25.10:FF:000193">
    <property type="entry name" value="Laminin subunit gamma 1"/>
    <property type="match status" value="1"/>
</dbReference>
<dbReference type="InterPro" id="IPR000742">
    <property type="entry name" value="EGF"/>
</dbReference>
<dbReference type="PROSITE" id="PS50027">
    <property type="entry name" value="EGF_LAM_2"/>
    <property type="match status" value="8"/>
</dbReference>
<dbReference type="FunFam" id="2.10.25.10:FF:000769">
    <property type="entry name" value="Laminin subunit gamma-1"/>
    <property type="match status" value="1"/>
</dbReference>
<evidence type="ECO:0000256" key="11">
    <source>
        <dbReference type="SAM" id="SignalP"/>
    </source>
</evidence>
<keyword evidence="6" id="KW-0272">Extracellular matrix</keyword>
<dbReference type="SMART" id="SM00136">
    <property type="entry name" value="LamNT"/>
    <property type="match status" value="1"/>
</dbReference>
<dbReference type="InterPro" id="IPR050440">
    <property type="entry name" value="Laminin/Netrin_ECM"/>
</dbReference>
<dbReference type="SMART" id="SM01411">
    <property type="entry name" value="Ephrin_rec_like"/>
    <property type="match status" value="4"/>
</dbReference>
<evidence type="ECO:0000256" key="4">
    <source>
        <dbReference type="ARBA" id="ARBA00022729"/>
    </source>
</evidence>
<feature type="disulfide bond" evidence="10">
    <location>
        <begin position="405"/>
        <end position="414"/>
    </location>
</feature>
<evidence type="ECO:0000256" key="9">
    <source>
        <dbReference type="ARBA" id="ARBA00023292"/>
    </source>
</evidence>
<dbReference type="Proteomes" id="UP000261640">
    <property type="component" value="Unplaced"/>
</dbReference>
<protein>
    <submittedName>
        <fullName evidence="14">Laminin, gamma 3</fullName>
    </submittedName>
</protein>
<keyword evidence="6" id="KW-0084">Basement membrane</keyword>
<evidence type="ECO:0000313" key="15">
    <source>
        <dbReference type="Proteomes" id="UP000261640"/>
    </source>
</evidence>
<dbReference type="FunFam" id="2.10.25.10:FF:000105">
    <property type="entry name" value="laminin subunit gamma-1"/>
    <property type="match status" value="1"/>
</dbReference>
<feature type="disulfide bond" evidence="10">
    <location>
        <begin position="884"/>
        <end position="901"/>
    </location>
</feature>
<keyword evidence="8" id="KW-0325">Glycoprotein</keyword>
<dbReference type="Gene3D" id="2.10.25.10">
    <property type="entry name" value="Laminin"/>
    <property type="match status" value="9"/>
</dbReference>
<comment type="caution">
    <text evidence="10">Lacks conserved residue(s) required for the propagation of feature annotation.</text>
</comment>
<dbReference type="Pfam" id="PF00055">
    <property type="entry name" value="Laminin_N"/>
    <property type="match status" value="1"/>
</dbReference>
<dbReference type="PROSITE" id="PS51117">
    <property type="entry name" value="LAMININ_NTER"/>
    <property type="match status" value="1"/>
</dbReference>
<dbReference type="AlphaFoldDB" id="A0A7N8YFB1"/>
<dbReference type="Pfam" id="PF24973">
    <property type="entry name" value="EGF_LMN_ATRN"/>
    <property type="match status" value="2"/>
</dbReference>
<feature type="domain" description="Laminin EGF-like" evidence="12">
    <location>
        <begin position="882"/>
        <end position="929"/>
    </location>
</feature>
<feature type="disulfide bond" evidence="10">
    <location>
        <begin position="452"/>
        <end position="461"/>
    </location>
</feature>
<dbReference type="Pfam" id="PF00052">
    <property type="entry name" value="Laminin_B"/>
    <property type="match status" value="1"/>
</dbReference>
<proteinExistence type="predicted"/>
<feature type="domain" description="Laminin EGF-like" evidence="12">
    <location>
        <begin position="385"/>
        <end position="431"/>
    </location>
</feature>
<dbReference type="InterPro" id="IPR000034">
    <property type="entry name" value="Laminin_IV"/>
</dbReference>
<feature type="signal peptide" evidence="11">
    <location>
        <begin position="1"/>
        <end position="25"/>
    </location>
</feature>
<feature type="domain" description="Laminin EGF-like" evidence="12">
    <location>
        <begin position="775"/>
        <end position="830"/>
    </location>
</feature>
<dbReference type="PROSITE" id="PS01248">
    <property type="entry name" value="EGF_LAM_1"/>
    <property type="match status" value="4"/>
</dbReference>
<evidence type="ECO:0000259" key="12">
    <source>
        <dbReference type="PROSITE" id="PS50027"/>
    </source>
</evidence>
<feature type="disulfide bond" evidence="10">
    <location>
        <begin position="357"/>
        <end position="366"/>
    </location>
</feature>
<dbReference type="GO" id="GO:0009887">
    <property type="term" value="P:animal organ morphogenesis"/>
    <property type="evidence" value="ECO:0007669"/>
    <property type="project" value="TreeGrafter"/>
</dbReference>
<keyword evidence="7 10" id="KW-1015">Disulfide bond</keyword>
<feature type="disulfide bond" evidence="10">
    <location>
        <begin position="689"/>
        <end position="698"/>
    </location>
</feature>
<dbReference type="InterPro" id="IPR008211">
    <property type="entry name" value="Laminin_N"/>
</dbReference>
<dbReference type="Gene3D" id="2.60.120.260">
    <property type="entry name" value="Galactose-binding domain-like"/>
    <property type="match status" value="1"/>
</dbReference>
<feature type="domain" description="Laminin EGF-like" evidence="12">
    <location>
        <begin position="930"/>
        <end position="977"/>
    </location>
</feature>
<dbReference type="PROSITE" id="PS00022">
    <property type="entry name" value="EGF_1"/>
    <property type="match status" value="1"/>
</dbReference>
<evidence type="ECO:0000256" key="1">
    <source>
        <dbReference type="ARBA" id="ARBA00002418"/>
    </source>
</evidence>
<dbReference type="InterPro" id="IPR002049">
    <property type="entry name" value="LE_dom"/>
</dbReference>
<feature type="disulfide bond" evidence="10">
    <location>
        <begin position="930"/>
        <end position="942"/>
    </location>
</feature>
<sequence length="1091" mass="120138">ALTTVSLLLALLLCLHLHSHLLVWAAMDSCYDERGAPSRCMPKFENIAFNRTVDVSNVCGSPAEDYCMQTGSTRSCHTCDASDPDLSHNASLLTDFNRNEEPTWWQSQSMYYGIQHPSSVNLTLHLGKAFEITYIRLKFYTSRPESFAIFKRTEEDGLWLPYQYYSASCRKTYGKDAKGYIRPGDDERTALCTDEFSDISPLTGGNVAFSTLEGRPSAYNFDQSMVLQEWVTATDLLISLDRLNTFGDEFFKDINVLRSYFYAISDFSVGGRCKCNGHASECVEGEHGGLVCSCQHHTVGVDCQRCHAFYQDRPWARATGDSANECLKCNCSGKSDECVFDMEQYRSTGSGGRCLSCKDNTDGPHCERCKENHYRRSPEEPCLPCNCNINGSASLQCNVEGRCTCRVGVTGQKCDTCWAGFHSLGPGGCRSCECDSSGSVGDCSPLDGRCHCKPNVEGQSCDRCKPGFFNLQQVNPAGCQPCFCFGHSLACSSSSYYAPVNITSDFTEGKCISMGSRIFCPFLHDTWSKTGRCQLCSLTLQNILQLKYVCEDSQLNDQDPKYVLKSACLRVCVYPITKPLHEHEMSFKPQLSAFEFQHLLYNLTALKINTSQLAEVTLTSAFIYHGPASSPAPWVETCSCPLGFSGQFCERCTPGFTREVSGGGALSTCVPCNCHQHGTCHPETGVCECSDFTTGTTCERCLDGYYGNALIGTPGDCQPCPCPDHTSCAQIAETGQVVCTNCPTGQTGMRCQMCEDGYYGDPLGQSGAVRPCVRCDCNGNVDFNAVGICDYLTGRCLKCLGHTEGDRCQRCQRGFYGDALNQAAGQKCKPCRCNPAGTTGHVNDCHPQTGNCHCLSHVTGWDCSKCEVGFFNLQPGIGCERCKCNPIGSSSDACHPITGQCVCRAGVEGTLCDSCRMGFFGFSSRGCRACNCDPMGSVSMQCHNNGTCHCRQGFVGYKCDQCELNYFHNRVTHQCEECPVCYGLIKKQVSLCVCMRTTIQRHFIGMGQQKVVVIIYTQHITGITSSLPQLSLSASPTLCLSAHIFCWLTHRKEKTNEYKEKKVEKDKDVCLMIKKNIKKKLEGKIKNDVKE</sequence>
<dbReference type="SMART" id="SM00180">
    <property type="entry name" value="EGF_Lam"/>
    <property type="match status" value="11"/>
</dbReference>
<dbReference type="SMART" id="SM00181">
    <property type="entry name" value="EGF"/>
    <property type="match status" value="7"/>
</dbReference>
<feature type="chain" id="PRO_5031085798" evidence="11">
    <location>
        <begin position="26"/>
        <end position="1091"/>
    </location>
</feature>
<feature type="disulfide bond" evidence="10">
    <location>
        <begin position="854"/>
        <end position="863"/>
    </location>
</feature>
<accession>A0A7N8YFB1</accession>
<keyword evidence="5" id="KW-0677">Repeat</keyword>
<feature type="disulfide bond" evidence="10">
    <location>
        <begin position="903"/>
        <end position="912"/>
    </location>
</feature>
<feature type="domain" description="Laminin EGF-like" evidence="12">
    <location>
        <begin position="672"/>
        <end position="719"/>
    </location>
</feature>
<evidence type="ECO:0000256" key="3">
    <source>
        <dbReference type="ARBA" id="ARBA00022525"/>
    </source>
</evidence>
<dbReference type="PRINTS" id="PR00011">
    <property type="entry name" value="EGFLAMININ"/>
</dbReference>
<dbReference type="GO" id="GO:0009888">
    <property type="term" value="P:tissue development"/>
    <property type="evidence" value="ECO:0007669"/>
    <property type="project" value="TreeGrafter"/>
</dbReference>
<evidence type="ECO:0000256" key="2">
    <source>
        <dbReference type="ARBA" id="ARBA00004302"/>
    </source>
</evidence>
<reference evidence="14" key="2">
    <citation type="submission" date="2025-09" db="UniProtKB">
        <authorList>
            <consortium name="Ensembl"/>
        </authorList>
    </citation>
    <scope>IDENTIFICATION</scope>
</reference>
<comment type="subcellular location">
    <subcellularLocation>
        <location evidence="2">Secreted</location>
        <location evidence="2">Extracellular space</location>
        <location evidence="2">Extracellular matrix</location>
        <location evidence="2">Basement membrane</location>
    </subcellularLocation>
</comment>
<dbReference type="Ensembl" id="ENSMAMT00000063989.1">
    <property type="protein sequence ID" value="ENSMAMP00000064718.1"/>
    <property type="gene ID" value="ENSMAMG00000018613.2"/>
</dbReference>
<dbReference type="GeneTree" id="ENSGT00940000166104"/>
<dbReference type="FunFam" id="2.10.25.10:FF:000074">
    <property type="entry name" value="Laminin subunit alpha"/>
    <property type="match status" value="1"/>
</dbReference>
<dbReference type="FunFam" id="2.10.25.10:FF:000163">
    <property type="entry name" value="laminin subunit gamma-1"/>
    <property type="match status" value="1"/>
</dbReference>
<dbReference type="InterPro" id="IPR056863">
    <property type="entry name" value="LMN_ATRN_NET-like_EGF"/>
</dbReference>
<dbReference type="PANTHER" id="PTHR10574:SF240">
    <property type="entry name" value="LAMININ SUBUNIT GAMMA-3"/>
    <property type="match status" value="1"/>
</dbReference>
<dbReference type="FunFam" id="2.10.25.10:FF:000188">
    <property type="entry name" value="Laminin subunit gamma 2"/>
    <property type="match status" value="1"/>
</dbReference>
<dbReference type="FunFam" id="2.10.25.10:FF:000051">
    <property type="entry name" value="Laminin subunit alpha 4"/>
    <property type="match status" value="1"/>
</dbReference>
<feature type="domain" description="Laminin EGF-like" evidence="12">
    <location>
        <begin position="329"/>
        <end position="384"/>
    </location>
</feature>
<dbReference type="GO" id="GO:0007411">
    <property type="term" value="P:axon guidance"/>
    <property type="evidence" value="ECO:0007669"/>
    <property type="project" value="TreeGrafter"/>
</dbReference>
<comment type="function">
    <text evidence="1">Binding to cells via a high affinity receptor, laminin is thought to mediate the attachment, migration and organization of cells into tissues during embryonic development by interacting with other extracellular matrix components.</text>
</comment>
<evidence type="ECO:0000313" key="14">
    <source>
        <dbReference type="Ensembl" id="ENSMAMP00000064718.1"/>
    </source>
</evidence>
<evidence type="ECO:0000256" key="10">
    <source>
        <dbReference type="PROSITE-ProRule" id="PRU00460"/>
    </source>
</evidence>
<keyword evidence="4 11" id="KW-0732">Signal</keyword>
<dbReference type="FunFam" id="2.60.120.260:FF:000018">
    <property type="entry name" value="Laminin subunit gamma 1"/>
    <property type="match status" value="1"/>
</dbReference>
<organism evidence="14 15">
    <name type="scientific">Mastacembelus armatus</name>
    <name type="common">zig-zag eel</name>
    <dbReference type="NCBI Taxonomy" id="205130"/>
    <lineage>
        <taxon>Eukaryota</taxon>
        <taxon>Metazoa</taxon>
        <taxon>Chordata</taxon>
        <taxon>Craniata</taxon>
        <taxon>Vertebrata</taxon>
        <taxon>Euteleostomi</taxon>
        <taxon>Actinopterygii</taxon>
        <taxon>Neopterygii</taxon>
        <taxon>Teleostei</taxon>
        <taxon>Neoteleostei</taxon>
        <taxon>Acanthomorphata</taxon>
        <taxon>Anabantaria</taxon>
        <taxon>Synbranchiformes</taxon>
        <taxon>Mastacembelidae</taxon>
        <taxon>Mastacembelus</taxon>
    </lineage>
</organism>
<feature type="domain" description="Laminin EGF-like" evidence="12">
    <location>
        <begin position="432"/>
        <end position="481"/>
    </location>
</feature>
<dbReference type="GO" id="GO:0005604">
    <property type="term" value="C:basement membrane"/>
    <property type="evidence" value="ECO:0007669"/>
    <property type="project" value="UniProtKB-SubCell"/>
</dbReference>
<evidence type="ECO:0000256" key="6">
    <source>
        <dbReference type="ARBA" id="ARBA00022869"/>
    </source>
</evidence>
<dbReference type="GO" id="GO:0005576">
    <property type="term" value="C:extracellular region"/>
    <property type="evidence" value="ECO:0007669"/>
    <property type="project" value="UniProtKB-ARBA"/>
</dbReference>
<feature type="disulfide bond" evidence="10">
    <location>
        <begin position="882"/>
        <end position="894"/>
    </location>
</feature>